<evidence type="ECO:0000313" key="2">
    <source>
        <dbReference type="EMBL" id="GAA5093210.1"/>
    </source>
</evidence>
<dbReference type="SUPFAM" id="SSF53448">
    <property type="entry name" value="Nucleotide-diphospho-sugar transferases"/>
    <property type="match status" value="1"/>
</dbReference>
<sequence length="305" mass="35173">MDSGMLSDKNKLTVAVYMITYNQENFIEQSVESVVNQKTNFNYKLFIGEDCSTDRTREICIQLKEKYPDKIHLALNESNLGASLNAKNTFNLSFGSNADYIALIEGDDYWTDPFKLQKQVDFLENNPEYSSCFHNVEEVDSSGKPLENRLVVSETVEKTYTIEDLANGNFIHTAAVVFRRNFNEIPAWVFNSPAGDYPIHMINASYGFIKYFPQKMAAYRIGQGIWSSQAKQIQFINTIFVIKLMMVNLKLSQIAIKNFNDQLNRLVLHIKEVDIIPIQDPEKAAYNLPFKKLIIILLRKIRYNF</sequence>
<reference evidence="3" key="1">
    <citation type="journal article" date="2019" name="Int. J. Syst. Evol. Microbiol.">
        <title>The Global Catalogue of Microorganisms (GCM) 10K type strain sequencing project: providing services to taxonomists for standard genome sequencing and annotation.</title>
        <authorList>
            <consortium name="The Broad Institute Genomics Platform"/>
            <consortium name="The Broad Institute Genome Sequencing Center for Infectious Disease"/>
            <person name="Wu L."/>
            <person name="Ma J."/>
        </authorList>
    </citation>
    <scope>NUCLEOTIDE SEQUENCE [LARGE SCALE GENOMIC DNA]</scope>
    <source>
        <strain evidence="3">JCM 18019</strain>
    </source>
</reference>
<dbReference type="EMBL" id="BAABHX010000003">
    <property type="protein sequence ID" value="GAA5093210.1"/>
    <property type="molecule type" value="Genomic_DNA"/>
</dbReference>
<feature type="domain" description="Glycosyltransferase 2-like" evidence="1">
    <location>
        <begin position="16"/>
        <end position="181"/>
    </location>
</feature>
<comment type="caution">
    <text evidence="2">The sequence shown here is derived from an EMBL/GenBank/DDBJ whole genome shotgun (WGS) entry which is preliminary data.</text>
</comment>
<dbReference type="Pfam" id="PF00535">
    <property type="entry name" value="Glycos_transf_2"/>
    <property type="match status" value="1"/>
</dbReference>
<dbReference type="RefSeq" id="WP_345203961.1">
    <property type="nucleotide sequence ID" value="NZ_BAABHX010000003.1"/>
</dbReference>
<protein>
    <recommendedName>
        <fullName evidence="1">Glycosyltransferase 2-like domain-containing protein</fullName>
    </recommendedName>
</protein>
<name>A0ABP9M932_9FLAO</name>
<dbReference type="Gene3D" id="3.90.550.10">
    <property type="entry name" value="Spore Coat Polysaccharide Biosynthesis Protein SpsA, Chain A"/>
    <property type="match status" value="1"/>
</dbReference>
<keyword evidence="3" id="KW-1185">Reference proteome</keyword>
<dbReference type="InterPro" id="IPR029044">
    <property type="entry name" value="Nucleotide-diphossugar_trans"/>
</dbReference>
<evidence type="ECO:0000313" key="3">
    <source>
        <dbReference type="Proteomes" id="UP001500353"/>
    </source>
</evidence>
<accession>A0ABP9M932</accession>
<evidence type="ECO:0000259" key="1">
    <source>
        <dbReference type="Pfam" id="PF00535"/>
    </source>
</evidence>
<proteinExistence type="predicted"/>
<dbReference type="InterPro" id="IPR001173">
    <property type="entry name" value="Glyco_trans_2-like"/>
</dbReference>
<dbReference type="PANTHER" id="PTHR22916">
    <property type="entry name" value="GLYCOSYLTRANSFERASE"/>
    <property type="match status" value="1"/>
</dbReference>
<dbReference type="PANTHER" id="PTHR22916:SF3">
    <property type="entry name" value="UDP-GLCNAC:BETAGAL BETA-1,3-N-ACETYLGLUCOSAMINYLTRANSFERASE-LIKE PROTEIN 1"/>
    <property type="match status" value="1"/>
</dbReference>
<dbReference type="Proteomes" id="UP001500353">
    <property type="component" value="Unassembled WGS sequence"/>
</dbReference>
<gene>
    <name evidence="2" type="ORF">GCM10023210_23290</name>
</gene>
<organism evidence="2 3">
    <name type="scientific">Chryseobacterium ginsengisoli</name>
    <dbReference type="NCBI Taxonomy" id="363853"/>
    <lineage>
        <taxon>Bacteria</taxon>
        <taxon>Pseudomonadati</taxon>
        <taxon>Bacteroidota</taxon>
        <taxon>Flavobacteriia</taxon>
        <taxon>Flavobacteriales</taxon>
        <taxon>Weeksellaceae</taxon>
        <taxon>Chryseobacterium group</taxon>
        <taxon>Chryseobacterium</taxon>
    </lineage>
</organism>